<evidence type="ECO:0000259" key="2">
    <source>
        <dbReference type="Pfam" id="PF23069"/>
    </source>
</evidence>
<feature type="transmembrane region" description="Helical" evidence="1">
    <location>
        <begin position="84"/>
        <end position="107"/>
    </location>
</feature>
<reference evidence="3 4" key="1">
    <citation type="submission" date="2021-06" db="EMBL/GenBank/DDBJ databases">
        <title>Caerostris extrusa draft genome.</title>
        <authorList>
            <person name="Kono N."/>
            <person name="Arakawa K."/>
        </authorList>
    </citation>
    <scope>NUCLEOTIDE SEQUENCE [LARGE SCALE GENOMIC DNA]</scope>
</reference>
<evidence type="ECO:0000313" key="3">
    <source>
        <dbReference type="EMBL" id="GIX98557.1"/>
    </source>
</evidence>
<accession>A0AAV4PMD3</accession>
<proteinExistence type="predicted"/>
<keyword evidence="4" id="KW-1185">Reference proteome</keyword>
<dbReference type="AlphaFoldDB" id="A0AAV4PMD3"/>
<dbReference type="Proteomes" id="UP001054945">
    <property type="component" value="Unassembled WGS sequence"/>
</dbReference>
<dbReference type="EMBL" id="BPLR01004927">
    <property type="protein sequence ID" value="GIX98557.1"/>
    <property type="molecule type" value="Genomic_DNA"/>
</dbReference>
<feature type="domain" description="DUF7042" evidence="2">
    <location>
        <begin position="48"/>
        <end position="88"/>
    </location>
</feature>
<dbReference type="PANTHER" id="PTHR22255">
    <property type="entry name" value="LP06548P"/>
    <property type="match status" value="1"/>
</dbReference>
<keyword evidence="1" id="KW-1133">Transmembrane helix</keyword>
<gene>
    <name evidence="3" type="primary">X975_10195</name>
    <name evidence="3" type="ORF">CEXT_166691</name>
</gene>
<keyword evidence="1" id="KW-0472">Membrane</keyword>
<name>A0AAV4PMD3_CAEEX</name>
<dbReference type="PANTHER" id="PTHR22255:SF9">
    <property type="entry name" value="LP06548P"/>
    <property type="match status" value="1"/>
</dbReference>
<protein>
    <recommendedName>
        <fullName evidence="2">DUF7042 domain-containing protein</fullName>
    </recommendedName>
</protein>
<dbReference type="InterPro" id="IPR055470">
    <property type="entry name" value="DUF7042"/>
</dbReference>
<comment type="caution">
    <text evidence="3">The sequence shown here is derived from an EMBL/GenBank/DDBJ whole genome shotgun (WGS) entry which is preliminary data.</text>
</comment>
<evidence type="ECO:0000313" key="4">
    <source>
        <dbReference type="Proteomes" id="UP001054945"/>
    </source>
</evidence>
<feature type="non-terminal residue" evidence="3">
    <location>
        <position position="1"/>
    </location>
</feature>
<evidence type="ECO:0000256" key="1">
    <source>
        <dbReference type="SAM" id="Phobius"/>
    </source>
</evidence>
<sequence>VCCDIRETSNVLQYRETYCDVYRSLNQACSILNADAPLYSLFRVDANPVSCELRGPFTFTYSRGHGECQYPLSTIDSCTDDSHLLFRFLLVQMFWAPRVAVVMTLWLSCKPE</sequence>
<keyword evidence="1" id="KW-0812">Transmembrane</keyword>
<organism evidence="3 4">
    <name type="scientific">Caerostris extrusa</name>
    <name type="common">Bark spider</name>
    <name type="synonym">Caerostris bankana</name>
    <dbReference type="NCBI Taxonomy" id="172846"/>
    <lineage>
        <taxon>Eukaryota</taxon>
        <taxon>Metazoa</taxon>
        <taxon>Ecdysozoa</taxon>
        <taxon>Arthropoda</taxon>
        <taxon>Chelicerata</taxon>
        <taxon>Arachnida</taxon>
        <taxon>Araneae</taxon>
        <taxon>Araneomorphae</taxon>
        <taxon>Entelegynae</taxon>
        <taxon>Araneoidea</taxon>
        <taxon>Araneidae</taxon>
        <taxon>Caerostris</taxon>
    </lineage>
</organism>
<dbReference type="Pfam" id="PF23069">
    <property type="entry name" value="DUF7042"/>
    <property type="match status" value="1"/>
</dbReference>